<accession>A0AAD5TA42</accession>
<organism evidence="16 17">
    <name type="scientific">Physocladia obscura</name>
    <dbReference type="NCBI Taxonomy" id="109957"/>
    <lineage>
        <taxon>Eukaryota</taxon>
        <taxon>Fungi</taxon>
        <taxon>Fungi incertae sedis</taxon>
        <taxon>Chytridiomycota</taxon>
        <taxon>Chytridiomycota incertae sedis</taxon>
        <taxon>Chytridiomycetes</taxon>
        <taxon>Chytridiales</taxon>
        <taxon>Chytriomycetaceae</taxon>
        <taxon>Physocladia</taxon>
    </lineage>
</organism>
<dbReference type="SUPFAM" id="SSF50978">
    <property type="entry name" value="WD40 repeat-like"/>
    <property type="match status" value="1"/>
</dbReference>
<keyword evidence="8" id="KW-0227">DNA damage</keyword>
<evidence type="ECO:0000256" key="2">
    <source>
        <dbReference type="ARBA" id="ARBA00004496"/>
    </source>
</evidence>
<keyword evidence="11" id="KW-0539">Nucleus</keyword>
<dbReference type="PANTHER" id="PTHR16047:SF7">
    <property type="entry name" value="E3 UBIQUITIN-PROTEIN LIGASE RFWD3"/>
    <property type="match status" value="1"/>
</dbReference>
<evidence type="ECO:0000256" key="3">
    <source>
        <dbReference type="ARBA" id="ARBA00004906"/>
    </source>
</evidence>
<evidence type="ECO:0000259" key="15">
    <source>
        <dbReference type="Pfam" id="PF23419"/>
    </source>
</evidence>
<dbReference type="GO" id="GO:0005737">
    <property type="term" value="C:cytoplasm"/>
    <property type="evidence" value="ECO:0007669"/>
    <property type="project" value="UniProtKB-SubCell"/>
</dbReference>
<feature type="coiled-coil region" evidence="13">
    <location>
        <begin position="119"/>
        <end position="146"/>
    </location>
</feature>
<comment type="caution">
    <text evidence="16">The sequence shown here is derived from an EMBL/GenBank/DDBJ whole genome shotgun (WGS) entry which is preliminary data.</text>
</comment>
<dbReference type="GO" id="GO:0061630">
    <property type="term" value="F:ubiquitin protein ligase activity"/>
    <property type="evidence" value="ECO:0007669"/>
    <property type="project" value="UniProtKB-EC"/>
</dbReference>
<dbReference type="Pfam" id="PF23419">
    <property type="entry name" value="WD40_RFWD3"/>
    <property type="match status" value="1"/>
</dbReference>
<dbReference type="GO" id="GO:0016604">
    <property type="term" value="C:nuclear body"/>
    <property type="evidence" value="ECO:0007669"/>
    <property type="project" value="UniProtKB-SubCell"/>
</dbReference>
<evidence type="ECO:0000313" key="16">
    <source>
        <dbReference type="EMBL" id="KAJ3141342.1"/>
    </source>
</evidence>
<keyword evidence="17" id="KW-1185">Reference proteome</keyword>
<evidence type="ECO:0000256" key="12">
    <source>
        <dbReference type="ARBA" id="ARBA00034306"/>
    </source>
</evidence>
<dbReference type="GO" id="GO:0016567">
    <property type="term" value="P:protein ubiquitination"/>
    <property type="evidence" value="ECO:0007669"/>
    <property type="project" value="InterPro"/>
</dbReference>
<proteinExistence type="predicted"/>
<dbReference type="PANTHER" id="PTHR16047">
    <property type="entry name" value="RFWD3 PROTEIN"/>
    <property type="match status" value="1"/>
</dbReference>
<keyword evidence="13" id="KW-0175">Coiled coil</keyword>
<dbReference type="GO" id="GO:0036297">
    <property type="term" value="P:interstrand cross-link repair"/>
    <property type="evidence" value="ECO:0007669"/>
    <property type="project" value="InterPro"/>
</dbReference>
<dbReference type="Gene3D" id="2.130.10.10">
    <property type="entry name" value="YVTN repeat-like/Quinoprotein amine dehydrogenase"/>
    <property type="match status" value="1"/>
</dbReference>
<comment type="catalytic activity">
    <reaction evidence="1">
        <text>S-ubiquitinyl-[E2 ubiquitin-conjugating enzyme]-L-cysteine + [acceptor protein]-L-lysine = [E2 ubiquitin-conjugating enzyme]-L-cysteine + N(6)-ubiquitinyl-[acceptor protein]-L-lysine.</text>
        <dbReference type="EC" id="2.3.2.27"/>
    </reaction>
</comment>
<dbReference type="InterPro" id="IPR056527">
    <property type="entry name" value="WD40_RFWD3"/>
</dbReference>
<feature type="region of interest" description="Disordered" evidence="14">
    <location>
        <begin position="1"/>
        <end position="73"/>
    </location>
</feature>
<evidence type="ECO:0000256" key="5">
    <source>
        <dbReference type="ARBA" id="ARBA00022490"/>
    </source>
</evidence>
<feature type="domain" description="E3 ubiquitin-protein ligase RFWD3-like WD40" evidence="15">
    <location>
        <begin position="165"/>
        <end position="482"/>
    </location>
</feature>
<comment type="pathway">
    <text evidence="3">Protein modification; protein ubiquitination.</text>
</comment>
<dbReference type="Proteomes" id="UP001211907">
    <property type="component" value="Unassembled WGS sequence"/>
</dbReference>
<evidence type="ECO:0000256" key="14">
    <source>
        <dbReference type="SAM" id="MobiDB-lite"/>
    </source>
</evidence>
<evidence type="ECO:0000256" key="6">
    <source>
        <dbReference type="ARBA" id="ARBA00022679"/>
    </source>
</evidence>
<name>A0AAD5TA42_9FUNG</name>
<evidence type="ECO:0000256" key="10">
    <source>
        <dbReference type="ARBA" id="ARBA00023204"/>
    </source>
</evidence>
<keyword evidence="7" id="KW-0677">Repeat</keyword>
<evidence type="ECO:0000256" key="7">
    <source>
        <dbReference type="ARBA" id="ARBA00022737"/>
    </source>
</evidence>
<evidence type="ECO:0000256" key="9">
    <source>
        <dbReference type="ARBA" id="ARBA00022786"/>
    </source>
</evidence>
<protein>
    <recommendedName>
        <fullName evidence="4">RING-type E3 ubiquitin transferase</fullName>
        <ecNumber evidence="4">2.3.2.27</ecNumber>
    </recommendedName>
</protein>
<keyword evidence="9" id="KW-0833">Ubl conjugation pathway</keyword>
<evidence type="ECO:0000256" key="1">
    <source>
        <dbReference type="ARBA" id="ARBA00000900"/>
    </source>
</evidence>
<evidence type="ECO:0000256" key="11">
    <source>
        <dbReference type="ARBA" id="ARBA00023242"/>
    </source>
</evidence>
<evidence type="ECO:0000256" key="13">
    <source>
        <dbReference type="SAM" id="Coils"/>
    </source>
</evidence>
<evidence type="ECO:0000256" key="8">
    <source>
        <dbReference type="ARBA" id="ARBA00022763"/>
    </source>
</evidence>
<sequence length="492" mass="54053">MLSENNDGGSSDTDIIDPGGNASETESGGGDGEHNSPEAGESTQGEDHRTFSIPKYSNKRKRYERTERNDSDAVAENKAIPISNECSIGAAKYSDIRAVFAVNLISVDDSELRLAYRDRDTFKEKLKASEKENEILRMQLEQLKRFQPMKVGSVMKCTMTVSLCSQKKSVRVGSGSLFNPTLVYVAHSMENMHGITKTDLERRASRVFVPLHSATIRDFKVRRWSGANDLILSTGIDKTVKLFSGKTDTFDLSINLPFPGWSCAFDQIHDEIFYVGAGNKSVIQIFDIRKPNEPLKEIANPNMGKMGFGVHSLQHVGILNCLVGGSLATPFLVQNQTANQTISTTDSLESVPLFKGGNICISVDFNEEKNRLLTSWRCDEKINHVIGSFDIPTVISSNDNFPTFNHIAEFETKLHTNLSRSRCFTKNGQSVFATGSDFDGAAFLHAVNDDGVVHVVQKLGGVETGARVMDVLGIGNGDSTVVLTDSKAHVWN</sequence>
<dbReference type="EMBL" id="JADGJH010000038">
    <property type="protein sequence ID" value="KAJ3141342.1"/>
    <property type="molecule type" value="Genomic_DNA"/>
</dbReference>
<keyword evidence="10" id="KW-0234">DNA repair</keyword>
<evidence type="ECO:0000256" key="4">
    <source>
        <dbReference type="ARBA" id="ARBA00012483"/>
    </source>
</evidence>
<dbReference type="EC" id="2.3.2.27" evidence="4"/>
<dbReference type="InterPro" id="IPR015943">
    <property type="entry name" value="WD40/YVTN_repeat-like_dom_sf"/>
</dbReference>
<keyword evidence="5" id="KW-0963">Cytoplasm</keyword>
<dbReference type="InterPro" id="IPR036322">
    <property type="entry name" value="WD40_repeat_dom_sf"/>
</dbReference>
<dbReference type="InterPro" id="IPR037381">
    <property type="entry name" value="RFWD3"/>
</dbReference>
<comment type="subcellular location">
    <subcellularLocation>
        <location evidence="2">Cytoplasm</location>
    </subcellularLocation>
    <subcellularLocation>
        <location evidence="12">Nucleus</location>
        <location evidence="12">Nuclear body</location>
    </subcellularLocation>
</comment>
<evidence type="ECO:0000313" key="17">
    <source>
        <dbReference type="Proteomes" id="UP001211907"/>
    </source>
</evidence>
<reference evidence="16" key="1">
    <citation type="submission" date="2020-05" db="EMBL/GenBank/DDBJ databases">
        <title>Phylogenomic resolution of chytrid fungi.</title>
        <authorList>
            <person name="Stajich J.E."/>
            <person name="Amses K."/>
            <person name="Simmons R."/>
            <person name="Seto K."/>
            <person name="Myers J."/>
            <person name="Bonds A."/>
            <person name="Quandt C.A."/>
            <person name="Barry K."/>
            <person name="Liu P."/>
            <person name="Grigoriev I."/>
            <person name="Longcore J.E."/>
            <person name="James T.Y."/>
        </authorList>
    </citation>
    <scope>NUCLEOTIDE SEQUENCE</scope>
    <source>
        <strain evidence="16">JEL0513</strain>
    </source>
</reference>
<keyword evidence="6" id="KW-0808">Transferase</keyword>
<dbReference type="AlphaFoldDB" id="A0AAD5TA42"/>
<gene>
    <name evidence="16" type="primary">RFWD3</name>
    <name evidence="16" type="ORF">HK100_007954</name>
</gene>
<feature type="compositionally biased region" description="Polar residues" evidence="14">
    <location>
        <begin position="1"/>
        <end position="13"/>
    </location>
</feature>